<keyword evidence="7" id="KW-0645">Protease</keyword>
<dbReference type="GO" id="GO:0009376">
    <property type="term" value="C:HslUV protease complex"/>
    <property type="evidence" value="ECO:0007669"/>
    <property type="project" value="TreeGrafter"/>
</dbReference>
<evidence type="ECO:0000256" key="3">
    <source>
        <dbReference type="ARBA" id="ARBA00022833"/>
    </source>
</evidence>
<accession>A0AA35SI28</accession>
<name>A0AA35SI28_GEOBA</name>
<evidence type="ECO:0000256" key="1">
    <source>
        <dbReference type="ARBA" id="ARBA00022723"/>
    </source>
</evidence>
<dbReference type="InterPro" id="IPR019489">
    <property type="entry name" value="Clp_ATPase_C"/>
</dbReference>
<feature type="domain" description="ClpX-type ZB" evidence="6">
    <location>
        <begin position="1"/>
        <end position="52"/>
    </location>
</feature>
<dbReference type="SMART" id="SM01086">
    <property type="entry name" value="ClpB_D2-small"/>
    <property type="match status" value="1"/>
</dbReference>
<evidence type="ECO:0000313" key="8">
    <source>
        <dbReference type="Proteomes" id="UP001174909"/>
    </source>
</evidence>
<keyword evidence="2" id="KW-0547">Nucleotide-binding</keyword>
<evidence type="ECO:0000256" key="4">
    <source>
        <dbReference type="ARBA" id="ARBA00022840"/>
    </source>
</evidence>
<dbReference type="InterPro" id="IPR025943">
    <property type="entry name" value="Sigma_54_int_dom_ATP-bd_2"/>
</dbReference>
<gene>
    <name evidence="7" type="ORF">GBAR_LOCUS16658</name>
</gene>
<dbReference type="PROSITE" id="PS51902">
    <property type="entry name" value="CLPX_ZB"/>
    <property type="match status" value="1"/>
</dbReference>
<dbReference type="PANTHER" id="PTHR48102">
    <property type="entry name" value="ATP-DEPENDENT CLP PROTEASE ATP-BINDING SUBUNIT CLPX-LIKE, MITOCHONDRIAL-RELATED"/>
    <property type="match status" value="1"/>
</dbReference>
<dbReference type="GO" id="GO:0008270">
    <property type="term" value="F:zinc ion binding"/>
    <property type="evidence" value="ECO:0007669"/>
    <property type="project" value="InterPro"/>
</dbReference>
<dbReference type="GO" id="GO:0051603">
    <property type="term" value="P:proteolysis involved in protein catabolic process"/>
    <property type="evidence" value="ECO:0007669"/>
    <property type="project" value="TreeGrafter"/>
</dbReference>
<dbReference type="CDD" id="cd19497">
    <property type="entry name" value="RecA-like_ClpX"/>
    <property type="match status" value="1"/>
</dbReference>
<dbReference type="GO" id="GO:0051301">
    <property type="term" value="P:cell division"/>
    <property type="evidence" value="ECO:0007669"/>
    <property type="project" value="TreeGrafter"/>
</dbReference>
<dbReference type="AlphaFoldDB" id="A0AA35SI28"/>
<keyword evidence="4 7" id="KW-0067">ATP-binding</keyword>
<dbReference type="Gene3D" id="3.40.50.300">
    <property type="entry name" value="P-loop containing nucleotide triphosphate hydrolases"/>
    <property type="match status" value="1"/>
</dbReference>
<dbReference type="InterPro" id="IPR027417">
    <property type="entry name" value="P-loop_NTPase"/>
</dbReference>
<dbReference type="PROSITE" id="PS00676">
    <property type="entry name" value="SIGMA54_INTERACT_2"/>
    <property type="match status" value="1"/>
</dbReference>
<dbReference type="EMBL" id="CASHTH010002395">
    <property type="protein sequence ID" value="CAI8029312.1"/>
    <property type="molecule type" value="Genomic_DNA"/>
</dbReference>
<dbReference type="Proteomes" id="UP001174909">
    <property type="component" value="Unassembled WGS sequence"/>
</dbReference>
<dbReference type="GO" id="GO:0005524">
    <property type="term" value="F:ATP binding"/>
    <property type="evidence" value="ECO:0007669"/>
    <property type="project" value="UniProtKB-KW"/>
</dbReference>
<dbReference type="GO" id="GO:0051082">
    <property type="term" value="F:unfolded protein binding"/>
    <property type="evidence" value="ECO:0007669"/>
    <property type="project" value="InterPro"/>
</dbReference>
<keyword evidence="1" id="KW-0479">Metal-binding</keyword>
<dbReference type="Gene3D" id="1.10.8.60">
    <property type="match status" value="1"/>
</dbReference>
<reference evidence="7" key="1">
    <citation type="submission" date="2023-03" db="EMBL/GenBank/DDBJ databases">
        <authorList>
            <person name="Steffen K."/>
            <person name="Cardenas P."/>
        </authorList>
    </citation>
    <scope>NUCLEOTIDE SEQUENCE</scope>
</reference>
<keyword evidence="8" id="KW-1185">Reference proteome</keyword>
<evidence type="ECO:0000259" key="6">
    <source>
        <dbReference type="PROSITE" id="PS51902"/>
    </source>
</evidence>
<dbReference type="GO" id="GO:0016887">
    <property type="term" value="F:ATP hydrolysis activity"/>
    <property type="evidence" value="ECO:0007669"/>
    <property type="project" value="InterPro"/>
</dbReference>
<evidence type="ECO:0000256" key="2">
    <source>
        <dbReference type="ARBA" id="ARBA00022741"/>
    </source>
</evidence>
<dbReference type="InterPro" id="IPR003959">
    <property type="entry name" value="ATPase_AAA_core"/>
</dbReference>
<sequence length="467" mass="51572">MSESIHRDLFCSFCQQDSTQVRRLLQGREANICVECIVRLSASIVESAACSFCRRDNNQVERLFNGLDANICEKCLAECIVVCNDILTREPDGSLDFSMEDFKSSDSSEQEGSAEEIKAKLDEYVVGQEDAKKTLSVAVYTHYKRLHHGNTTDEIELDKSNILLVGPTGTGKTLLAQTLAKVLDVPFAITDATTLTEAGYVGEDVENIILKLVQAADGDVARAETGIIYIDEIDKITRKSENPSITRDVSGEGVQQALLKILEGTTANVPPRGGRKHPHQEMIEVNTKKVLFICGGTFIGLENAIKDRLGKQSIGFGSPIQSKNKTKIHEILAQVTPKDIIKYGFIPELIGRLPVVTTLHELDAPALVSILTEPKNALVKQYQYLLAYEGVQFHVTDEALTAIADEVIERETGARGLRAVLERIMLDTLYRLPSLDDVEACHVTEDTVRKNEPPQLVYRKSEALKTA</sequence>
<comment type="caution">
    <text evidence="7">The sequence shown here is derived from an EMBL/GenBank/DDBJ whole genome shotgun (WGS) entry which is preliminary data.</text>
</comment>
<proteinExistence type="inferred from homology"/>
<dbReference type="SUPFAM" id="SSF52540">
    <property type="entry name" value="P-loop containing nucleoside triphosphate hydrolases"/>
    <property type="match status" value="1"/>
</dbReference>
<dbReference type="InterPro" id="IPR046425">
    <property type="entry name" value="ClpX_bact"/>
</dbReference>
<dbReference type="NCBIfam" id="TIGR00382">
    <property type="entry name" value="clpX"/>
    <property type="match status" value="1"/>
</dbReference>
<evidence type="ECO:0000256" key="5">
    <source>
        <dbReference type="ARBA" id="ARBA00023186"/>
    </source>
</evidence>
<dbReference type="InterPro" id="IPR004487">
    <property type="entry name" value="Clp_protease_ATP-bd_su_ClpX"/>
</dbReference>
<dbReference type="SUPFAM" id="SSF57716">
    <property type="entry name" value="Glucocorticoid receptor-like (DNA-binding domain)"/>
    <property type="match status" value="2"/>
</dbReference>
<dbReference type="NCBIfam" id="NF003745">
    <property type="entry name" value="PRK05342.1"/>
    <property type="match status" value="1"/>
</dbReference>
<dbReference type="FunFam" id="1.10.8.60:FF:000002">
    <property type="entry name" value="ATP-dependent Clp protease ATP-binding subunit ClpX"/>
    <property type="match status" value="1"/>
</dbReference>
<dbReference type="SMART" id="SM00382">
    <property type="entry name" value="AAA"/>
    <property type="match status" value="1"/>
</dbReference>
<dbReference type="Pfam" id="PF06689">
    <property type="entry name" value="zf-C4_ClpX"/>
    <property type="match status" value="2"/>
</dbReference>
<dbReference type="InterPro" id="IPR038366">
    <property type="entry name" value="Znf_CppX_C4_sf"/>
</dbReference>
<dbReference type="GO" id="GO:0008233">
    <property type="term" value="F:peptidase activity"/>
    <property type="evidence" value="ECO:0007669"/>
    <property type="project" value="UniProtKB-KW"/>
</dbReference>
<dbReference type="GO" id="GO:0046983">
    <property type="term" value="F:protein dimerization activity"/>
    <property type="evidence" value="ECO:0007669"/>
    <property type="project" value="InterPro"/>
</dbReference>
<dbReference type="InterPro" id="IPR003593">
    <property type="entry name" value="AAA+_ATPase"/>
</dbReference>
<dbReference type="FunFam" id="3.40.50.300:FF:000005">
    <property type="entry name" value="ATP-dependent Clp protease ATP-binding subunit ClpX"/>
    <property type="match status" value="1"/>
</dbReference>
<dbReference type="InterPro" id="IPR059188">
    <property type="entry name" value="Znf_CLPX-like"/>
</dbReference>
<keyword evidence="5" id="KW-0143">Chaperone</keyword>
<dbReference type="PANTHER" id="PTHR48102:SF7">
    <property type="entry name" value="ATP-DEPENDENT CLP PROTEASE ATP-BINDING SUBUNIT CLPX-LIKE, MITOCHONDRIAL"/>
    <property type="match status" value="1"/>
</dbReference>
<dbReference type="Pfam" id="PF07724">
    <property type="entry name" value="AAA_2"/>
    <property type="match status" value="1"/>
</dbReference>
<dbReference type="Pfam" id="PF10431">
    <property type="entry name" value="ClpB_D2-small"/>
    <property type="match status" value="1"/>
</dbReference>
<keyword evidence="7" id="KW-0378">Hydrolase</keyword>
<dbReference type="InterPro" id="IPR010603">
    <property type="entry name" value="Znf_CppX_C4"/>
</dbReference>
<evidence type="ECO:0000313" key="7">
    <source>
        <dbReference type="EMBL" id="CAI8029312.1"/>
    </source>
</evidence>
<protein>
    <submittedName>
        <fullName evidence="7">ATP-dependent Clp protease ATP-binding subunit ClpX</fullName>
    </submittedName>
</protein>
<dbReference type="GO" id="GO:0140662">
    <property type="term" value="F:ATP-dependent protein folding chaperone"/>
    <property type="evidence" value="ECO:0007669"/>
    <property type="project" value="InterPro"/>
</dbReference>
<dbReference type="Gene3D" id="6.20.220.10">
    <property type="entry name" value="ClpX chaperone, C4-type zinc finger domain"/>
    <property type="match status" value="2"/>
</dbReference>
<dbReference type="HAMAP" id="MF_00175">
    <property type="entry name" value="ClpX"/>
    <property type="match status" value="1"/>
</dbReference>
<keyword evidence="3" id="KW-0862">Zinc</keyword>
<organism evidence="7 8">
    <name type="scientific">Geodia barretti</name>
    <name type="common">Barrett's horny sponge</name>
    <dbReference type="NCBI Taxonomy" id="519541"/>
    <lineage>
        <taxon>Eukaryota</taxon>
        <taxon>Metazoa</taxon>
        <taxon>Porifera</taxon>
        <taxon>Demospongiae</taxon>
        <taxon>Heteroscleromorpha</taxon>
        <taxon>Tetractinellida</taxon>
        <taxon>Astrophorina</taxon>
        <taxon>Geodiidae</taxon>
        <taxon>Geodia</taxon>
    </lineage>
</organism>
<dbReference type="InterPro" id="IPR050052">
    <property type="entry name" value="ATP-dep_Clp_protease_ClpX"/>
</dbReference>
<dbReference type="SMART" id="SM00994">
    <property type="entry name" value="zf-C4_ClpX"/>
    <property type="match status" value="2"/>
</dbReference>